<dbReference type="CDD" id="cd07037">
    <property type="entry name" value="TPP_PYR_MenD"/>
    <property type="match status" value="1"/>
</dbReference>
<dbReference type="EC" id="2.2.1.9" evidence="6"/>
<dbReference type="SUPFAM" id="SSF52518">
    <property type="entry name" value="Thiamin diphosphate-binding fold (THDP-binding)"/>
    <property type="match status" value="2"/>
</dbReference>
<dbReference type="FunCoup" id="A0A0U5JEW5">
    <property type="interactions" value="79"/>
</dbReference>
<name>A0A0U5JEW5_9BACT</name>
<dbReference type="PANTHER" id="PTHR42916">
    <property type="entry name" value="2-SUCCINYL-5-ENOLPYRUVYL-6-HYDROXY-3-CYCLOHEXENE-1-CARBOXYLATE SYNTHASE"/>
    <property type="match status" value="1"/>
</dbReference>
<comment type="cofactor">
    <cofactor evidence="6">
        <name>Mg(2+)</name>
        <dbReference type="ChEBI" id="CHEBI:18420"/>
    </cofactor>
    <cofactor evidence="6">
        <name>Mn(2+)</name>
        <dbReference type="ChEBI" id="CHEBI:29035"/>
    </cofactor>
</comment>
<gene>
    <name evidence="6 8" type="primary">menD</name>
    <name evidence="8" type="ORF">PNK_0812</name>
</gene>
<evidence type="ECO:0000313" key="9">
    <source>
        <dbReference type="Proteomes" id="UP000069902"/>
    </source>
</evidence>
<dbReference type="AlphaFoldDB" id="A0A0U5JEW5"/>
<keyword evidence="9" id="KW-1185">Reference proteome</keyword>
<feature type="domain" description="Thiamine pyrophosphate enzyme N-terminal TPP-binding" evidence="7">
    <location>
        <begin position="4"/>
        <end position="118"/>
    </location>
</feature>
<dbReference type="PIRSF" id="PIRSF004983">
    <property type="entry name" value="MenD"/>
    <property type="match status" value="1"/>
</dbReference>
<keyword evidence="1 6" id="KW-0808">Transferase</keyword>
<evidence type="ECO:0000259" key="7">
    <source>
        <dbReference type="Pfam" id="PF02776"/>
    </source>
</evidence>
<dbReference type="GO" id="GO:0070204">
    <property type="term" value="F:2-succinyl-5-enolpyruvyl-6-hydroxy-3-cyclohexene-1-carboxylic-acid synthase activity"/>
    <property type="evidence" value="ECO:0007669"/>
    <property type="project" value="UniProtKB-UniRule"/>
</dbReference>
<reference evidence="9" key="1">
    <citation type="submission" date="2015-09" db="EMBL/GenBank/DDBJ databases">
        <authorList>
            <person name="Bertelli C."/>
        </authorList>
    </citation>
    <scope>NUCLEOTIDE SEQUENCE [LARGE SCALE GENOMIC DNA]</scope>
    <source>
        <strain evidence="9">KNic</strain>
    </source>
</reference>
<comment type="pathway">
    <text evidence="6">Quinol/quinone metabolism; 1,4-dihydroxy-2-naphthoate biosynthesis; 1,4-dihydroxy-2-naphthoate from chorismate: step 2/7.</text>
</comment>
<dbReference type="GO" id="GO:0009234">
    <property type="term" value="P:menaquinone biosynthetic process"/>
    <property type="evidence" value="ECO:0007669"/>
    <property type="project" value="UniProtKB-UniRule"/>
</dbReference>
<dbReference type="InParanoid" id="A0A0U5JEW5"/>
<keyword evidence="6" id="KW-0474">Menaquinone biosynthesis</keyword>
<evidence type="ECO:0000256" key="4">
    <source>
        <dbReference type="ARBA" id="ARBA00023052"/>
    </source>
</evidence>
<dbReference type="GO" id="GO:0030976">
    <property type="term" value="F:thiamine pyrophosphate binding"/>
    <property type="evidence" value="ECO:0007669"/>
    <property type="project" value="UniProtKB-UniRule"/>
</dbReference>
<evidence type="ECO:0000256" key="1">
    <source>
        <dbReference type="ARBA" id="ARBA00022679"/>
    </source>
</evidence>
<dbReference type="InterPro" id="IPR029061">
    <property type="entry name" value="THDP-binding"/>
</dbReference>
<keyword evidence="5 6" id="KW-0464">Manganese</keyword>
<comment type="function">
    <text evidence="6">Catalyzes the thiamine diphosphate-dependent decarboxylation of 2-oxoglutarate and the subsequent addition of the resulting succinic semialdehyde-thiamine pyrophosphate anion to isochorismate to yield 2-succinyl-5-enolpyruvyl-6-hydroxy-3-cyclohexene-1-carboxylate (SEPHCHC).</text>
</comment>
<evidence type="ECO:0000256" key="5">
    <source>
        <dbReference type="ARBA" id="ARBA00023211"/>
    </source>
</evidence>
<keyword evidence="3 6" id="KW-0460">Magnesium</keyword>
<proteinExistence type="inferred from homology"/>
<dbReference type="GO" id="GO:0000287">
    <property type="term" value="F:magnesium ion binding"/>
    <property type="evidence" value="ECO:0007669"/>
    <property type="project" value="UniProtKB-UniRule"/>
</dbReference>
<comment type="similarity">
    <text evidence="6">Belongs to the TPP enzyme family. MenD subfamily.</text>
</comment>
<comment type="catalytic activity">
    <reaction evidence="6">
        <text>isochorismate + 2-oxoglutarate + H(+) = 5-enolpyruvoyl-6-hydroxy-2-succinyl-cyclohex-3-ene-1-carboxylate + CO2</text>
        <dbReference type="Rhea" id="RHEA:25593"/>
        <dbReference type="ChEBI" id="CHEBI:15378"/>
        <dbReference type="ChEBI" id="CHEBI:16526"/>
        <dbReference type="ChEBI" id="CHEBI:16810"/>
        <dbReference type="ChEBI" id="CHEBI:29780"/>
        <dbReference type="ChEBI" id="CHEBI:58818"/>
        <dbReference type="EC" id="2.2.1.9"/>
    </reaction>
</comment>
<dbReference type="Gene3D" id="3.40.50.970">
    <property type="match status" value="2"/>
</dbReference>
<keyword evidence="2 6" id="KW-0479">Metal-binding</keyword>
<accession>A0A0U5JEW5</accession>
<organism evidence="8 9">
    <name type="scientific">Candidatus Protochlamydia naegleriophila</name>
    <dbReference type="NCBI Taxonomy" id="389348"/>
    <lineage>
        <taxon>Bacteria</taxon>
        <taxon>Pseudomonadati</taxon>
        <taxon>Chlamydiota</taxon>
        <taxon>Chlamydiia</taxon>
        <taxon>Parachlamydiales</taxon>
        <taxon>Parachlamydiaceae</taxon>
        <taxon>Candidatus Protochlamydia</taxon>
    </lineage>
</organism>
<dbReference type="KEGG" id="pnl:PNK_0812"/>
<dbReference type="GO" id="GO:0030145">
    <property type="term" value="F:manganese ion binding"/>
    <property type="evidence" value="ECO:0007669"/>
    <property type="project" value="UniProtKB-UniRule"/>
</dbReference>
<evidence type="ECO:0000313" key="8">
    <source>
        <dbReference type="EMBL" id="CUI16437.1"/>
    </source>
</evidence>
<dbReference type="PATRIC" id="fig|389348.3.peg.891"/>
<evidence type="ECO:0000256" key="6">
    <source>
        <dbReference type="HAMAP-Rule" id="MF_01659"/>
    </source>
</evidence>
<evidence type="ECO:0000256" key="3">
    <source>
        <dbReference type="ARBA" id="ARBA00022842"/>
    </source>
</evidence>
<dbReference type="STRING" id="389348.PNK_0812"/>
<comment type="cofactor">
    <cofactor evidence="6">
        <name>thiamine diphosphate</name>
        <dbReference type="ChEBI" id="CHEBI:58937"/>
    </cofactor>
    <text evidence="6">Binds 1 thiamine pyrophosphate per subunit.</text>
</comment>
<dbReference type="InterPro" id="IPR012001">
    <property type="entry name" value="Thiamin_PyroP_enz_TPP-bd_dom"/>
</dbReference>
<dbReference type="HAMAP" id="MF_01659">
    <property type="entry name" value="MenD"/>
    <property type="match status" value="1"/>
</dbReference>
<keyword evidence="4 6" id="KW-0786">Thiamine pyrophosphate</keyword>
<dbReference type="UniPathway" id="UPA01057">
    <property type="reaction ID" value="UER00164"/>
</dbReference>
<dbReference type="EMBL" id="LN879502">
    <property type="protein sequence ID" value="CUI16437.1"/>
    <property type="molecule type" value="Genomic_DNA"/>
</dbReference>
<dbReference type="InterPro" id="IPR004433">
    <property type="entry name" value="MenaQ_synth_MenD"/>
</dbReference>
<sequence length="524" mass="59133">MNNRLAQHVVQQVIDKGVREFCISPGARNAPLVYVLSQIPFIKLYHWPEERSSAFFALGRIKATGRPVAVLTTSGTAAAELLPAAIEAYYTSLPLLLMTADRPRRYRGSGAPQSIEQIGLFSYYCHYMQDLAENDLCCLDKWIGRGPAHLNICFEEPKEADCQSLEISISLPQEDFEIQLVTSKKETELDQFLEMSRFPLVVVGALNAVDGESVVSFLLKLKAPVYLEAQSGLREDSRLESIRIESIERLWELSAKQGYPIDGVLRLGGIPTARLWRDLEEGEGKRAVCSISEHPFSGLSWAGVIHASIPNFLESFQLKQERSYPCQAWIQADRLYQIALLNLFEEEPLAEPSLFHTLSKRIPLRSKVYIGNSLPIREWDQAAVRENRQFQMTASRGANGIDGQLATFLGFCTQEQENWAILGDLTALYDMVAPWVLSQMPALNATAVIVNNGGGQIFARMFAHQHFRNAHDLCFKPLADFWNWHYEKWESIPDTITACTGGRFIELMPDQAATDRFLNRMKQL</sequence>
<dbReference type="Gene3D" id="3.40.50.1220">
    <property type="entry name" value="TPP-binding domain"/>
    <property type="match status" value="1"/>
</dbReference>
<comment type="pathway">
    <text evidence="6">Quinol/quinone metabolism; menaquinone biosynthesis.</text>
</comment>
<dbReference type="NCBIfam" id="TIGR00173">
    <property type="entry name" value="menD"/>
    <property type="match status" value="1"/>
</dbReference>
<evidence type="ECO:0000256" key="2">
    <source>
        <dbReference type="ARBA" id="ARBA00022723"/>
    </source>
</evidence>
<comment type="subunit">
    <text evidence="6">Homodimer.</text>
</comment>
<protein>
    <recommendedName>
        <fullName evidence="6">2-succinyl-5-enolpyruvyl-6-hydroxy-3-cyclohexene-1-carboxylate synthase</fullName>
        <shortName evidence="6">SEPHCHC synthase</shortName>
        <ecNumber evidence="6">2.2.1.9</ecNumber>
    </recommendedName>
    <alternativeName>
        <fullName evidence="6">Menaquinone biosynthesis protein MenD</fullName>
    </alternativeName>
</protein>
<dbReference type="UniPathway" id="UPA00079"/>
<dbReference type="Pfam" id="PF02776">
    <property type="entry name" value="TPP_enzyme_N"/>
    <property type="match status" value="1"/>
</dbReference>
<dbReference type="PANTHER" id="PTHR42916:SF1">
    <property type="entry name" value="PROTEIN PHYLLO, CHLOROPLASTIC"/>
    <property type="match status" value="1"/>
</dbReference>
<dbReference type="Proteomes" id="UP000069902">
    <property type="component" value="Chromosome cPNK"/>
</dbReference>